<proteinExistence type="predicted"/>
<reference evidence="2" key="1">
    <citation type="submission" date="2020-02" db="EMBL/GenBank/DDBJ databases">
        <authorList>
            <person name="Meier V. D."/>
        </authorList>
    </citation>
    <scope>NUCLEOTIDE SEQUENCE</scope>
    <source>
        <strain evidence="2">AVDCRST_MAG61</strain>
    </source>
</reference>
<name>A0A6J4KZF2_9ACTN</name>
<feature type="compositionally biased region" description="Basic residues" evidence="1">
    <location>
        <begin position="44"/>
        <end position="55"/>
    </location>
</feature>
<evidence type="ECO:0000256" key="1">
    <source>
        <dbReference type="SAM" id="MobiDB-lite"/>
    </source>
</evidence>
<sequence>DPQPEQPDAGGAAVHPDLRGDPVRAGDPGDDLDLRRPRRDGRAQRRRRRPARPRRGRPDAPPTRLPAGLGHPGRRAGSGFPHHPDVLHRRDVRRPVGHLVHPRQAAGRAGPGQHRL</sequence>
<feature type="non-terminal residue" evidence="2">
    <location>
        <position position="116"/>
    </location>
</feature>
<evidence type="ECO:0000313" key="2">
    <source>
        <dbReference type="EMBL" id="CAA9319661.1"/>
    </source>
</evidence>
<accession>A0A6J4KZF2</accession>
<organism evidence="2">
    <name type="scientific">uncultured Friedmanniella sp</name>
    <dbReference type="NCBI Taxonomy" id="335381"/>
    <lineage>
        <taxon>Bacteria</taxon>
        <taxon>Bacillati</taxon>
        <taxon>Actinomycetota</taxon>
        <taxon>Actinomycetes</taxon>
        <taxon>Propionibacteriales</taxon>
        <taxon>Nocardioidaceae</taxon>
        <taxon>Friedmanniella</taxon>
        <taxon>environmental samples</taxon>
    </lineage>
</organism>
<dbReference type="AlphaFoldDB" id="A0A6J4KZF2"/>
<feature type="region of interest" description="Disordered" evidence="1">
    <location>
        <begin position="1"/>
        <end position="116"/>
    </location>
</feature>
<protein>
    <submittedName>
        <fullName evidence="2">Uncharacterized protein</fullName>
    </submittedName>
</protein>
<feature type="compositionally biased region" description="Basic and acidic residues" evidence="1">
    <location>
        <begin position="32"/>
        <end position="43"/>
    </location>
</feature>
<gene>
    <name evidence="2" type="ORF">AVDCRST_MAG61-2188</name>
</gene>
<dbReference type="EMBL" id="CADCTT010000287">
    <property type="protein sequence ID" value="CAA9319661.1"/>
    <property type="molecule type" value="Genomic_DNA"/>
</dbReference>
<feature type="non-terminal residue" evidence="2">
    <location>
        <position position="1"/>
    </location>
</feature>